<dbReference type="Pfam" id="PF00561">
    <property type="entry name" value="Abhydrolase_1"/>
    <property type="match status" value="1"/>
</dbReference>
<dbReference type="SUPFAM" id="SSF53474">
    <property type="entry name" value="alpha/beta-Hydrolases"/>
    <property type="match status" value="1"/>
</dbReference>
<accession>A0A7X2IZ66</accession>
<feature type="domain" description="AB hydrolase-1" evidence="2">
    <location>
        <begin position="28"/>
        <end position="270"/>
    </location>
</feature>
<evidence type="ECO:0000313" key="3">
    <source>
        <dbReference type="EMBL" id="MRX72370.1"/>
    </source>
</evidence>
<evidence type="ECO:0000259" key="2">
    <source>
        <dbReference type="Pfam" id="PF00561"/>
    </source>
</evidence>
<dbReference type="Gene3D" id="3.40.50.1820">
    <property type="entry name" value="alpha/beta hydrolase"/>
    <property type="match status" value="1"/>
</dbReference>
<proteinExistence type="predicted"/>
<comment type="caution">
    <text evidence="3">The sequence shown here is derived from an EMBL/GenBank/DDBJ whole genome shotgun (WGS) entry which is preliminary data.</text>
</comment>
<keyword evidence="1 3" id="KW-0378">Hydrolase</keyword>
<dbReference type="InterPro" id="IPR029058">
    <property type="entry name" value="AB_hydrolase_fold"/>
</dbReference>
<dbReference type="RefSeq" id="WP_154307528.1">
    <property type="nucleotide sequence ID" value="NZ_WKKI01000014.1"/>
</dbReference>
<dbReference type="GO" id="GO:0016787">
    <property type="term" value="F:hydrolase activity"/>
    <property type="evidence" value="ECO:0007669"/>
    <property type="project" value="UniProtKB-KW"/>
</dbReference>
<keyword evidence="4" id="KW-1185">Reference proteome</keyword>
<dbReference type="InterPro" id="IPR000073">
    <property type="entry name" value="AB_hydrolase_1"/>
</dbReference>
<dbReference type="OrthoDB" id="9773293at2"/>
<gene>
    <name evidence="3" type="ORF">GJU40_09425</name>
</gene>
<evidence type="ECO:0000256" key="1">
    <source>
        <dbReference type="ARBA" id="ARBA00022801"/>
    </source>
</evidence>
<dbReference type="Proteomes" id="UP000448867">
    <property type="component" value="Unassembled WGS sequence"/>
</dbReference>
<organism evidence="3 4">
    <name type="scientific">Metabacillus lacus</name>
    <dbReference type="NCBI Taxonomy" id="1983721"/>
    <lineage>
        <taxon>Bacteria</taxon>
        <taxon>Bacillati</taxon>
        <taxon>Bacillota</taxon>
        <taxon>Bacilli</taxon>
        <taxon>Bacillales</taxon>
        <taxon>Bacillaceae</taxon>
        <taxon>Metabacillus</taxon>
    </lineage>
</organism>
<dbReference type="InterPro" id="IPR000639">
    <property type="entry name" value="Epox_hydrolase-like"/>
</dbReference>
<name>A0A7X2IZ66_9BACI</name>
<evidence type="ECO:0000313" key="4">
    <source>
        <dbReference type="Proteomes" id="UP000448867"/>
    </source>
</evidence>
<protein>
    <submittedName>
        <fullName evidence="3">Alpha/beta fold hydrolase</fullName>
    </submittedName>
</protein>
<sequence>MPKIEYNFVKTNGIELHVAASGPKDGKLVILLHGFPEFWYGWKNQIGMLAEAGYRVLVPDQRGYNVSDKPEKIKDYELSKLSADILGLIEAEGKESAVIMGHDWGGAVAWHLASQHPEIVEKVLTVNMPHPKAMSKILPLNPLQWVRSSYMFFFQLPAIPEAALKANSYGVLESSLTETSMPKTFSKEDLQFYYDAWSKSGALTAMLNWYRALLHHDFSKVKSIQIPARMIWGKGDAFLGQSLAKESIKHCENGQLIFVDEATHWILHEQPAIANRLILEFLEES</sequence>
<dbReference type="PRINTS" id="PR00111">
    <property type="entry name" value="ABHYDROLASE"/>
</dbReference>
<dbReference type="EMBL" id="WKKI01000014">
    <property type="protein sequence ID" value="MRX72370.1"/>
    <property type="molecule type" value="Genomic_DNA"/>
</dbReference>
<dbReference type="PRINTS" id="PR00412">
    <property type="entry name" value="EPOXHYDRLASE"/>
</dbReference>
<dbReference type="PANTHER" id="PTHR43329">
    <property type="entry name" value="EPOXIDE HYDROLASE"/>
    <property type="match status" value="1"/>
</dbReference>
<reference evidence="3 4" key="1">
    <citation type="submission" date="2019-11" db="EMBL/GenBank/DDBJ databases">
        <title>Bacillus lacus genome.</title>
        <authorList>
            <person name="Allen C.J."/>
            <person name="Newman J.D."/>
        </authorList>
    </citation>
    <scope>NUCLEOTIDE SEQUENCE [LARGE SCALE GENOMIC DNA]</scope>
    <source>
        <strain evidence="3 4">KCTC 33946</strain>
    </source>
</reference>
<dbReference type="AlphaFoldDB" id="A0A7X2IZ66"/>